<protein>
    <submittedName>
        <fullName evidence="2">Ig domain-containing protein</fullName>
    </submittedName>
</protein>
<keyword evidence="3" id="KW-1185">Reference proteome</keyword>
<evidence type="ECO:0000313" key="2">
    <source>
        <dbReference type="EMBL" id="UWZ85276.1"/>
    </source>
</evidence>
<gene>
    <name evidence="2" type="ORF">MOP44_04880</name>
</gene>
<feature type="chain" id="PRO_5039912542" evidence="1">
    <location>
        <begin position="34"/>
        <end position="814"/>
    </location>
</feature>
<evidence type="ECO:0000256" key="1">
    <source>
        <dbReference type="SAM" id="SignalP"/>
    </source>
</evidence>
<dbReference type="AlphaFoldDB" id="A0A9J7BQX4"/>
<sequence>MIDRSRGVSHPAMRAIKALFGLLLSTATVSGIAQTQSPVLSNIDAGHPAMAGLSIHVAGGVYSSGQVAYGAVGTPLILSGSDFGQGGSVWFVPYKNGTRDPNSLAVQAPISLWSETAIITSVPANALTGLVEVIANGGASNGLPFVVMQGTYSGACQAGYGANPVQIVTGSLQDGALSHSYSATLHATGGSNSYSWLLVSGSLPQGLSLSSSGVISGTPTSSGSGSTFTVQVKDTSSPQQYDAAALSIDVSAQPEATSSASLYNFSIIRTGGLSGYDPVGNVVAYTDSVNGTWSFAYDTLNRLATAAGSQADNPNPNLCWQYDNFGNRLWQTSSGSAYSSSNGGANSCPVSSGPSFGASYNGNNQMSDGLHQYDAAGDVIADSTNGNSYLYDGEGRICAVRESIVGVSSMTQYLYDAEGRRVAKGTISTFSCDTTSNGFSPTKVYVLGIGGEQLTELTNTSGTQTPTWRVAQTNVYAAAQQIATYDADLSGATEGKVYFHLSDWLGTRRQQTDYAGNPVLNFTGLPYGDGLSVVPVSTTDVADATEHHFTGKERDSESGNDYFGARYYASTMGRFLSPDPITVTPARVANPQQLNLYAYVANNPLRLIDPTGMIIDDAACKQDAKHCGNDWQKVQDLANQTNKDGSYTHPELHQVLSDLQENSRTFTIENSSLGAGTAGLFTITQFTTDGKDFTNATLQLDFKQIKGISSVTGADLVPGFNKFQGVLDSPIKKLAEVFGHEGEHGEFAIYNPAQAVKIQQLLNDRDAAMQGQHYPYPPDVMQKITAASQALIPTEKYAQQAEKIINGELQADHK</sequence>
<dbReference type="KEGG" id="orp:MOP44_04880"/>
<dbReference type="PANTHER" id="PTHR32305">
    <property type="match status" value="1"/>
</dbReference>
<dbReference type="RefSeq" id="WP_260794795.1">
    <property type="nucleotide sequence ID" value="NZ_CP093313.1"/>
</dbReference>
<reference evidence="2" key="1">
    <citation type="submission" date="2021-04" db="EMBL/GenBank/DDBJ databases">
        <title>Phylogenetic analysis of Acidobacteriaceae.</title>
        <authorList>
            <person name="Qiu L."/>
            <person name="Zhang Q."/>
        </authorList>
    </citation>
    <scope>NUCLEOTIDE SEQUENCE</scope>
    <source>
        <strain evidence="2">DSM 25168</strain>
    </source>
</reference>
<dbReference type="PANTHER" id="PTHR32305:SF15">
    <property type="entry name" value="PROTEIN RHSA-RELATED"/>
    <property type="match status" value="1"/>
</dbReference>
<dbReference type="Gene3D" id="2.180.10.10">
    <property type="entry name" value="RHS repeat-associated core"/>
    <property type="match status" value="1"/>
</dbReference>
<name>A0A9J7BQX4_9BACT</name>
<proteinExistence type="predicted"/>
<organism evidence="2 3">
    <name type="scientific">Occallatibacter riparius</name>
    <dbReference type="NCBI Taxonomy" id="1002689"/>
    <lineage>
        <taxon>Bacteria</taxon>
        <taxon>Pseudomonadati</taxon>
        <taxon>Acidobacteriota</taxon>
        <taxon>Terriglobia</taxon>
        <taxon>Terriglobales</taxon>
        <taxon>Acidobacteriaceae</taxon>
        <taxon>Occallatibacter</taxon>
    </lineage>
</organism>
<dbReference type="InterPro" id="IPR050708">
    <property type="entry name" value="T6SS_VgrG/RHS"/>
</dbReference>
<accession>A0A9J7BQX4</accession>
<keyword evidence="1" id="KW-0732">Signal</keyword>
<dbReference type="Proteomes" id="UP001059380">
    <property type="component" value="Chromosome"/>
</dbReference>
<dbReference type="Gene3D" id="2.60.40.10">
    <property type="entry name" value="Immunoglobulins"/>
    <property type="match status" value="1"/>
</dbReference>
<dbReference type="InterPro" id="IPR031325">
    <property type="entry name" value="RHS_repeat"/>
</dbReference>
<dbReference type="InterPro" id="IPR013783">
    <property type="entry name" value="Ig-like_fold"/>
</dbReference>
<dbReference type="EMBL" id="CP093313">
    <property type="protein sequence ID" value="UWZ85276.1"/>
    <property type="molecule type" value="Genomic_DNA"/>
</dbReference>
<dbReference type="InterPro" id="IPR022385">
    <property type="entry name" value="Rhs_assc_core"/>
</dbReference>
<dbReference type="Pfam" id="PF05345">
    <property type="entry name" value="He_PIG"/>
    <property type="match status" value="1"/>
</dbReference>
<dbReference type="Pfam" id="PF05593">
    <property type="entry name" value="RHS_repeat"/>
    <property type="match status" value="1"/>
</dbReference>
<feature type="signal peptide" evidence="1">
    <location>
        <begin position="1"/>
        <end position="33"/>
    </location>
</feature>
<dbReference type="NCBIfam" id="TIGR03696">
    <property type="entry name" value="Rhs_assc_core"/>
    <property type="match status" value="1"/>
</dbReference>
<evidence type="ECO:0000313" key="3">
    <source>
        <dbReference type="Proteomes" id="UP001059380"/>
    </source>
</evidence>